<keyword evidence="3" id="KW-1185">Reference proteome</keyword>
<keyword evidence="1" id="KW-0812">Transmembrane</keyword>
<dbReference type="RefSeq" id="WP_105037088.1">
    <property type="nucleotide sequence ID" value="NZ_PPSL01000001.1"/>
</dbReference>
<comment type="caution">
    <text evidence="2">The sequence shown here is derived from an EMBL/GenBank/DDBJ whole genome shotgun (WGS) entry which is preliminary data.</text>
</comment>
<protein>
    <recommendedName>
        <fullName evidence="4">Glycosyltransferase RgtA/B/C/D-like domain-containing protein</fullName>
    </recommendedName>
</protein>
<feature type="transmembrane region" description="Helical" evidence="1">
    <location>
        <begin position="285"/>
        <end position="305"/>
    </location>
</feature>
<accession>A0A2S7SZ24</accession>
<keyword evidence="1" id="KW-0472">Membrane</keyword>
<gene>
    <name evidence="2" type="ORF">CJD36_000130</name>
</gene>
<feature type="transmembrane region" description="Helical" evidence="1">
    <location>
        <begin position="85"/>
        <end position="105"/>
    </location>
</feature>
<sequence length="478" mass="54716">MTNIYATDTKHKSYAIIALCCQIILLIGSLIYFKERMLFSDAPHVLFKIINENKLQIAENRYGSFIMQLFPLIGARMHLPLTALILLYSASFNLFFLGTSALLTFKYKRYDLTLLLTFYLTLFVSDTYFWTNNEVHQGITWLMIAFAVTSYMKHKDRPKIAVSAVFILLAALAIWTHPLVMLAALFLWFFYIIDNSNKFVSKGELIIYSVVLLGLSFMKFYQGMHHGYDSGKIEFVTQLKADGLKTILSAPQLHSFVKHCITNYWLVLLLSVVGLFSLIKEKKYLLAAYTVVASCGYILLICITYREVKDWLFYMESEYMPLSIICCAPFVCYTLPALKKQYAIVLLTLVFGIRLGYIQHSSKLFTDRVATLEQIKEQMKKQGLTKAIVTQSENANQQLIMNWGTPVESILLSKLDGEVPQRTFICADSGMLKSFNTDSRDTLLGCFEKVPARGINARYFAMDTTSVYRTMTYGELMR</sequence>
<evidence type="ECO:0000313" key="2">
    <source>
        <dbReference type="EMBL" id="PQJ12203.1"/>
    </source>
</evidence>
<proteinExistence type="predicted"/>
<feature type="transmembrane region" description="Helical" evidence="1">
    <location>
        <begin position="261"/>
        <end position="279"/>
    </location>
</feature>
<feature type="transmembrane region" description="Helical" evidence="1">
    <location>
        <begin position="112"/>
        <end position="129"/>
    </location>
</feature>
<dbReference type="AlphaFoldDB" id="A0A2S7SZ24"/>
<reference evidence="2 3" key="1">
    <citation type="submission" date="2018-01" db="EMBL/GenBank/DDBJ databases">
        <title>A novel member of the phylum Bacteroidetes isolated from glacier ice.</title>
        <authorList>
            <person name="Liu Q."/>
            <person name="Xin Y.-H."/>
        </authorList>
    </citation>
    <scope>NUCLEOTIDE SEQUENCE [LARGE SCALE GENOMIC DNA]</scope>
    <source>
        <strain evidence="2 3">RB1R16</strain>
    </source>
</reference>
<name>A0A2S7SZ24_9BACT</name>
<organism evidence="2 3">
    <name type="scientific">Flavipsychrobacter stenotrophus</name>
    <dbReference type="NCBI Taxonomy" id="2077091"/>
    <lineage>
        <taxon>Bacteria</taxon>
        <taxon>Pseudomonadati</taxon>
        <taxon>Bacteroidota</taxon>
        <taxon>Chitinophagia</taxon>
        <taxon>Chitinophagales</taxon>
        <taxon>Chitinophagaceae</taxon>
        <taxon>Flavipsychrobacter</taxon>
    </lineage>
</organism>
<evidence type="ECO:0000256" key="1">
    <source>
        <dbReference type="SAM" id="Phobius"/>
    </source>
</evidence>
<feature type="transmembrane region" description="Helical" evidence="1">
    <location>
        <begin position="14"/>
        <end position="33"/>
    </location>
</feature>
<feature type="transmembrane region" description="Helical" evidence="1">
    <location>
        <begin position="342"/>
        <end position="358"/>
    </location>
</feature>
<dbReference type="Proteomes" id="UP000239872">
    <property type="component" value="Unassembled WGS sequence"/>
</dbReference>
<dbReference type="EMBL" id="PPSL01000001">
    <property type="protein sequence ID" value="PQJ12203.1"/>
    <property type="molecule type" value="Genomic_DNA"/>
</dbReference>
<dbReference type="OrthoDB" id="860538at2"/>
<evidence type="ECO:0000313" key="3">
    <source>
        <dbReference type="Proteomes" id="UP000239872"/>
    </source>
</evidence>
<feature type="transmembrane region" description="Helical" evidence="1">
    <location>
        <begin position="164"/>
        <end position="193"/>
    </location>
</feature>
<evidence type="ECO:0008006" key="4">
    <source>
        <dbReference type="Google" id="ProtNLM"/>
    </source>
</evidence>
<keyword evidence="1" id="KW-1133">Transmembrane helix</keyword>
<feature type="transmembrane region" description="Helical" evidence="1">
    <location>
        <begin position="205"/>
        <end position="222"/>
    </location>
</feature>